<keyword evidence="2" id="KW-1185">Reference proteome</keyword>
<reference evidence="1 2" key="1">
    <citation type="submission" date="2022-04" db="EMBL/GenBank/DDBJ databases">
        <title>Gracilibacillus sp. isolated from saltern.</title>
        <authorList>
            <person name="Won M."/>
            <person name="Lee C.-M."/>
            <person name="Woen H.-Y."/>
            <person name="Kwon S.-W."/>
        </authorList>
    </citation>
    <scope>NUCLEOTIDE SEQUENCE [LARGE SCALE GENOMIC DNA]</scope>
    <source>
        <strain evidence="1 2">SSWR10-1</strain>
    </source>
</reference>
<name>A0ABY4EUW2_9BACI</name>
<evidence type="ECO:0000313" key="2">
    <source>
        <dbReference type="Proteomes" id="UP000831782"/>
    </source>
</evidence>
<gene>
    <name evidence="1" type="ORF">MUN88_19505</name>
</gene>
<sequence>MTGGYVLAENLQKSNDIRQALIKYEQNLKTQIRKTQASGRKFANYFLPDTRLRILLRDITMRLSVLPVIRKFVNMNSARIPK</sequence>
<proteinExistence type="predicted"/>
<dbReference type="RefSeq" id="WP_244718389.1">
    <property type="nucleotide sequence ID" value="NZ_CP095072.1"/>
</dbReference>
<organism evidence="1 2">
    <name type="scientific">Gracilibacillus caseinilyticus</name>
    <dbReference type="NCBI Taxonomy" id="2932256"/>
    <lineage>
        <taxon>Bacteria</taxon>
        <taxon>Bacillati</taxon>
        <taxon>Bacillota</taxon>
        <taxon>Bacilli</taxon>
        <taxon>Bacillales</taxon>
        <taxon>Bacillaceae</taxon>
        <taxon>Gracilibacillus</taxon>
    </lineage>
</organism>
<evidence type="ECO:0008006" key="3">
    <source>
        <dbReference type="Google" id="ProtNLM"/>
    </source>
</evidence>
<dbReference type="EMBL" id="CP095072">
    <property type="protein sequence ID" value="UOQ48205.1"/>
    <property type="molecule type" value="Genomic_DNA"/>
</dbReference>
<dbReference type="Proteomes" id="UP000831782">
    <property type="component" value="Chromosome"/>
</dbReference>
<protein>
    <recommendedName>
        <fullName evidence="3">2-polyprenyl-6-methoxyphenol hydroxylase</fullName>
    </recommendedName>
</protein>
<evidence type="ECO:0000313" key="1">
    <source>
        <dbReference type="EMBL" id="UOQ48205.1"/>
    </source>
</evidence>
<accession>A0ABY4EUW2</accession>